<reference evidence="1 2" key="1">
    <citation type="submission" date="2017-05" db="EMBL/GenBank/DDBJ databases">
        <authorList>
            <person name="Varghese N."/>
            <person name="Submissions S."/>
        </authorList>
    </citation>
    <scope>NUCLEOTIDE SEQUENCE [LARGE SCALE GENOMIC DNA]</scope>
    <source>
        <strain evidence="1 2">DSM 45474</strain>
    </source>
</reference>
<dbReference type="EMBL" id="FXTI01000013">
    <property type="protein sequence ID" value="SMO91578.1"/>
    <property type="molecule type" value="Genomic_DNA"/>
</dbReference>
<dbReference type="RefSeq" id="WP_142506607.1">
    <property type="nucleotide sequence ID" value="NZ_FXTI01000013.1"/>
</dbReference>
<name>A0A521F5T4_9BACL</name>
<organism evidence="1 2">
    <name type="scientific">Melghirimyces algeriensis</name>
    <dbReference type="NCBI Taxonomy" id="910412"/>
    <lineage>
        <taxon>Bacteria</taxon>
        <taxon>Bacillati</taxon>
        <taxon>Bacillota</taxon>
        <taxon>Bacilli</taxon>
        <taxon>Bacillales</taxon>
        <taxon>Thermoactinomycetaceae</taxon>
        <taxon>Melghirimyces</taxon>
    </lineage>
</organism>
<gene>
    <name evidence="1" type="ORF">SAMN06264849_11335</name>
</gene>
<evidence type="ECO:0000313" key="2">
    <source>
        <dbReference type="Proteomes" id="UP000315636"/>
    </source>
</evidence>
<proteinExistence type="predicted"/>
<sequence length="233" mass="27553">MGYPIQYKRLFGVQRTHYYGVNDILVRTLRRLTAEEMEKLPENKQHLARMRVLEYLNWWNQGETAYILLAPWRPILKKTYGEGKEKERQERQNKLAYPDACIQIRERASWLEFDNSTKTIENDEKKKDPSKRGTTIEDKLVQYIETLGPIQNKDPIIWVAASPSRIENIQKCWEKVKRSERVKSIQEKAKRAKGNFFFPEMHFCLIGEEQNILSNTPNNTLNDTLSNFESKIT</sequence>
<accession>A0A521F5T4</accession>
<keyword evidence="2" id="KW-1185">Reference proteome</keyword>
<evidence type="ECO:0000313" key="1">
    <source>
        <dbReference type="EMBL" id="SMO91578.1"/>
    </source>
</evidence>
<dbReference type="AlphaFoldDB" id="A0A521F5T4"/>
<dbReference type="OrthoDB" id="2373083at2"/>
<protein>
    <submittedName>
        <fullName evidence="1">Uncharacterized protein</fullName>
    </submittedName>
</protein>
<dbReference type="Proteomes" id="UP000315636">
    <property type="component" value="Unassembled WGS sequence"/>
</dbReference>